<sequence length="137" mass="15566">MTILERGPLPRNEKSARPNNITYVRLDGLIGLGMHESTHRRVAIDEELHRQPEVEMWEKPIVSDAGQMTVGPGGILIAKYVSQSTSLEVLRKEHNSPDERQRALEEIRRETARLTASLTGQTVWIELDSGEWEQVNL</sequence>
<evidence type="ECO:0000313" key="1">
    <source>
        <dbReference type="EMBL" id="OGK17420.1"/>
    </source>
</evidence>
<evidence type="ECO:0000313" key="2">
    <source>
        <dbReference type="Proteomes" id="UP000177208"/>
    </source>
</evidence>
<dbReference type="Proteomes" id="UP000177208">
    <property type="component" value="Unassembled WGS sequence"/>
</dbReference>
<accession>A0A1F7GEN8</accession>
<gene>
    <name evidence="1" type="ORF">A2774_05415</name>
</gene>
<reference evidence="1 2" key="1">
    <citation type="journal article" date="2016" name="Nat. Commun.">
        <title>Thousands of microbial genomes shed light on interconnected biogeochemical processes in an aquifer system.</title>
        <authorList>
            <person name="Anantharaman K."/>
            <person name="Brown C.T."/>
            <person name="Hug L.A."/>
            <person name="Sharon I."/>
            <person name="Castelle C.J."/>
            <person name="Probst A.J."/>
            <person name="Thomas B.C."/>
            <person name="Singh A."/>
            <person name="Wilkins M.J."/>
            <person name="Karaoz U."/>
            <person name="Brodie E.L."/>
            <person name="Williams K.H."/>
            <person name="Hubbard S.S."/>
            <person name="Banfield J.F."/>
        </authorList>
    </citation>
    <scope>NUCLEOTIDE SEQUENCE [LARGE SCALE GENOMIC DNA]</scope>
</reference>
<dbReference type="EMBL" id="MFZG01000008">
    <property type="protein sequence ID" value="OGK17420.1"/>
    <property type="molecule type" value="Genomic_DNA"/>
</dbReference>
<proteinExistence type="predicted"/>
<comment type="caution">
    <text evidence="1">The sequence shown here is derived from an EMBL/GenBank/DDBJ whole genome shotgun (WGS) entry which is preliminary data.</text>
</comment>
<name>A0A1F7GEN8_9BACT</name>
<organism evidence="1 2">
    <name type="scientific">Candidatus Roizmanbacteria bacterium RIFCSPHIGHO2_01_FULL_39_12c</name>
    <dbReference type="NCBI Taxonomy" id="1802031"/>
    <lineage>
        <taxon>Bacteria</taxon>
        <taxon>Candidatus Roizmaniibacteriota</taxon>
    </lineage>
</organism>
<dbReference type="AlphaFoldDB" id="A0A1F7GEN8"/>
<protein>
    <submittedName>
        <fullName evidence="1">Uncharacterized protein</fullName>
    </submittedName>
</protein>